<dbReference type="GO" id="GO:0005789">
    <property type="term" value="C:endoplasmic reticulum membrane"/>
    <property type="evidence" value="ECO:0007669"/>
    <property type="project" value="TreeGrafter"/>
</dbReference>
<evidence type="ECO:0000313" key="11">
    <source>
        <dbReference type="EMBL" id="CAD7246947.1"/>
    </source>
</evidence>
<keyword evidence="8 10" id="KW-0472">Membrane</keyword>
<evidence type="ECO:0000256" key="5">
    <source>
        <dbReference type="ARBA" id="ARBA00022832"/>
    </source>
</evidence>
<comment type="catalytic activity">
    <reaction evidence="10">
        <text>a very-long-chain acyl-CoA + malonyl-CoA + H(+) = a very-long-chain 3-oxoacyl-CoA + CO2 + CoA</text>
        <dbReference type="Rhea" id="RHEA:32727"/>
        <dbReference type="ChEBI" id="CHEBI:15378"/>
        <dbReference type="ChEBI" id="CHEBI:16526"/>
        <dbReference type="ChEBI" id="CHEBI:57287"/>
        <dbReference type="ChEBI" id="CHEBI:57384"/>
        <dbReference type="ChEBI" id="CHEBI:90725"/>
        <dbReference type="ChEBI" id="CHEBI:90736"/>
        <dbReference type="EC" id="2.3.1.199"/>
    </reaction>
</comment>
<evidence type="ECO:0000313" key="12">
    <source>
        <dbReference type="Proteomes" id="UP000677054"/>
    </source>
</evidence>
<dbReference type="EMBL" id="CAJPEV010001282">
    <property type="protein sequence ID" value="CAG0891841.1"/>
    <property type="molecule type" value="Genomic_DNA"/>
</dbReference>
<dbReference type="GO" id="GO:0030148">
    <property type="term" value="P:sphingolipid biosynthetic process"/>
    <property type="evidence" value="ECO:0007669"/>
    <property type="project" value="TreeGrafter"/>
</dbReference>
<dbReference type="GO" id="GO:0019367">
    <property type="term" value="P:fatty acid elongation, saturated fatty acid"/>
    <property type="evidence" value="ECO:0007669"/>
    <property type="project" value="TreeGrafter"/>
</dbReference>
<keyword evidence="2 10" id="KW-0444">Lipid biosynthesis</keyword>
<evidence type="ECO:0000256" key="4">
    <source>
        <dbReference type="ARBA" id="ARBA00022692"/>
    </source>
</evidence>
<keyword evidence="9 10" id="KW-0275">Fatty acid biosynthesis</keyword>
<keyword evidence="5 10" id="KW-0276">Fatty acid metabolism</keyword>
<feature type="transmembrane region" description="Helical" evidence="10">
    <location>
        <begin position="43"/>
        <end position="63"/>
    </location>
</feature>
<comment type="subcellular location">
    <subcellularLocation>
        <location evidence="1">Membrane</location>
        <topology evidence="1">Multi-pass membrane protein</topology>
    </subcellularLocation>
</comment>
<feature type="transmembrane region" description="Helical" evidence="10">
    <location>
        <begin position="551"/>
        <end position="572"/>
    </location>
</feature>
<feature type="transmembrane region" description="Helical" evidence="10">
    <location>
        <begin position="175"/>
        <end position="201"/>
    </location>
</feature>
<reference evidence="11" key="1">
    <citation type="submission" date="2020-11" db="EMBL/GenBank/DDBJ databases">
        <authorList>
            <person name="Tran Van P."/>
        </authorList>
    </citation>
    <scope>NUCLEOTIDE SEQUENCE</scope>
</reference>
<evidence type="ECO:0000256" key="3">
    <source>
        <dbReference type="ARBA" id="ARBA00022679"/>
    </source>
</evidence>
<dbReference type="InterPro" id="IPR002076">
    <property type="entry name" value="ELO_fam"/>
</dbReference>
<evidence type="ECO:0000256" key="2">
    <source>
        <dbReference type="ARBA" id="ARBA00022516"/>
    </source>
</evidence>
<evidence type="ECO:0000256" key="9">
    <source>
        <dbReference type="ARBA" id="ARBA00023160"/>
    </source>
</evidence>
<dbReference type="Proteomes" id="UP000677054">
    <property type="component" value="Unassembled WGS sequence"/>
</dbReference>
<dbReference type="PROSITE" id="PS01188">
    <property type="entry name" value="ELO"/>
    <property type="match status" value="2"/>
</dbReference>
<feature type="transmembrane region" description="Helical" evidence="10">
    <location>
        <begin position="213"/>
        <end position="234"/>
    </location>
</feature>
<feature type="transmembrane region" description="Helical" evidence="10">
    <location>
        <begin position="150"/>
        <end position="169"/>
    </location>
</feature>
<dbReference type="GO" id="GO:0042761">
    <property type="term" value="P:very long-chain fatty acid biosynthetic process"/>
    <property type="evidence" value="ECO:0007669"/>
    <property type="project" value="TreeGrafter"/>
</dbReference>
<feature type="transmembrane region" description="Helical" evidence="10">
    <location>
        <begin position="393"/>
        <end position="413"/>
    </location>
</feature>
<name>A0A7R8XAE8_9CRUS</name>
<feature type="transmembrane region" description="Helical" evidence="10">
    <location>
        <begin position="425"/>
        <end position="445"/>
    </location>
</feature>
<dbReference type="PANTHER" id="PTHR11157:SF17">
    <property type="entry name" value="ELONGATION OF VERY LONG CHAIN FATTY ACIDS PROTEIN 6"/>
    <property type="match status" value="1"/>
</dbReference>
<keyword evidence="4 10" id="KW-0812">Transmembrane</keyword>
<dbReference type="GO" id="GO:0034625">
    <property type="term" value="P:fatty acid elongation, monounsaturated fatty acid"/>
    <property type="evidence" value="ECO:0007669"/>
    <property type="project" value="TreeGrafter"/>
</dbReference>
<keyword evidence="3 10" id="KW-0808">Transferase</keyword>
<gene>
    <name evidence="11" type="ORF">DSTB1V02_LOCUS6789</name>
</gene>
<sequence length="635" mass="72373">MGLKTMDSSTRLLKHSPPHLALQPWETRFATAEMSAFMNSMNYLPWVSVVIYAASIYAVKRYMKHRPAFSLRKALVAWNGILAIFSLLVTVRIGVCVIHVTSHLGLGFSTCAKGIVEEDPTGHLWIVIFSFSKILELGDTIFTVLRKRKLIFLHWYHHITVLLFTWFNVARMEEAGTWFCLMNAAISQMVLGIVVCAYVTVTKMRGYECNMSNLILTSAILMYLSYFVLFVDFFRKTYRKPPSSRKQNAPSPHNVEEKVGIQRGKMCQMGNGLVASLLGAAPGWRSKAGRAARSHTSQSPDRYRYLARARARGRRVDESDRCGPEWSRLDAVEFRGFWSLVVYIRLITLQMGLKTMGSSTRLVNQSAPHLALQPWETRFSSPEMSAYMNSMNYLPWLAVVTYAASIYAVKRFMNHRQAFLLRKALVAWNGILAIFSLIVTVRIGVSLFHFARHLGTGNSICVKGIAEEDPTGHLWVVTFSFSKILELGDTFFTLLRKRKLIFLHWYHHITVLLFTWFNVAFSQISQMVLGIVVCAYVTVTKMRGYECNMSNLILTCAILMYLSYFVLFVDFFRKTYRKPPSSRKQNEPSPHNVEKKVRIHSVDGTTAFENTSAIFRRKLLTGGTSAGVSYNDFLQ</sequence>
<dbReference type="GO" id="GO:0034626">
    <property type="term" value="P:fatty acid elongation, polyunsaturated fatty acid"/>
    <property type="evidence" value="ECO:0007669"/>
    <property type="project" value="TreeGrafter"/>
</dbReference>
<dbReference type="AlphaFoldDB" id="A0A7R8XAE8"/>
<comment type="caution">
    <text evidence="10">Lacks conserved residue(s) required for the propagation of feature annotation.</text>
</comment>
<comment type="similarity">
    <text evidence="10">Belongs to the ELO family.</text>
</comment>
<evidence type="ECO:0000256" key="10">
    <source>
        <dbReference type="RuleBase" id="RU361115"/>
    </source>
</evidence>
<accession>A0A7R8XAE8</accession>
<dbReference type="OrthoDB" id="10259681at2759"/>
<dbReference type="EC" id="2.3.1.199" evidence="10"/>
<dbReference type="InterPro" id="IPR030457">
    <property type="entry name" value="ELO_CS"/>
</dbReference>
<protein>
    <recommendedName>
        <fullName evidence="10">Elongation of very long chain fatty acids protein</fullName>
        <ecNumber evidence="10">2.3.1.199</ecNumber>
    </recommendedName>
    <alternativeName>
        <fullName evidence="10">Very-long-chain 3-oxoacyl-CoA synthase</fullName>
    </alternativeName>
</protein>
<keyword evidence="6 10" id="KW-1133">Transmembrane helix</keyword>
<feature type="transmembrane region" description="Helical" evidence="10">
    <location>
        <begin position="516"/>
        <end position="539"/>
    </location>
</feature>
<proteinExistence type="inferred from homology"/>
<organism evidence="11">
    <name type="scientific">Darwinula stevensoni</name>
    <dbReference type="NCBI Taxonomy" id="69355"/>
    <lineage>
        <taxon>Eukaryota</taxon>
        <taxon>Metazoa</taxon>
        <taxon>Ecdysozoa</taxon>
        <taxon>Arthropoda</taxon>
        <taxon>Crustacea</taxon>
        <taxon>Oligostraca</taxon>
        <taxon>Ostracoda</taxon>
        <taxon>Podocopa</taxon>
        <taxon>Podocopida</taxon>
        <taxon>Darwinulocopina</taxon>
        <taxon>Darwinuloidea</taxon>
        <taxon>Darwinulidae</taxon>
        <taxon>Darwinula</taxon>
    </lineage>
</organism>
<keyword evidence="7 10" id="KW-0443">Lipid metabolism</keyword>
<dbReference type="EMBL" id="LR900799">
    <property type="protein sequence ID" value="CAD7246947.1"/>
    <property type="molecule type" value="Genomic_DNA"/>
</dbReference>
<keyword evidence="12" id="KW-1185">Reference proteome</keyword>
<evidence type="ECO:0000256" key="6">
    <source>
        <dbReference type="ARBA" id="ARBA00022989"/>
    </source>
</evidence>
<evidence type="ECO:0000256" key="1">
    <source>
        <dbReference type="ARBA" id="ARBA00004141"/>
    </source>
</evidence>
<dbReference type="Pfam" id="PF01151">
    <property type="entry name" value="ELO"/>
    <property type="match status" value="2"/>
</dbReference>
<evidence type="ECO:0000256" key="8">
    <source>
        <dbReference type="ARBA" id="ARBA00023136"/>
    </source>
</evidence>
<feature type="transmembrane region" description="Helical" evidence="10">
    <location>
        <begin position="75"/>
        <end position="100"/>
    </location>
</feature>
<dbReference type="PANTHER" id="PTHR11157">
    <property type="entry name" value="FATTY ACID ACYL TRANSFERASE-RELATED"/>
    <property type="match status" value="1"/>
</dbReference>
<dbReference type="GO" id="GO:0009922">
    <property type="term" value="F:fatty acid elongase activity"/>
    <property type="evidence" value="ECO:0007669"/>
    <property type="project" value="UniProtKB-EC"/>
</dbReference>
<evidence type="ECO:0000256" key="7">
    <source>
        <dbReference type="ARBA" id="ARBA00023098"/>
    </source>
</evidence>